<evidence type="ECO:0000259" key="10">
    <source>
        <dbReference type="PROSITE" id="PS51449"/>
    </source>
</evidence>
<comment type="cofactor">
    <cofactor evidence="8">
        <name>[4Fe-4S] cluster</name>
        <dbReference type="ChEBI" id="CHEBI:49883"/>
    </cofactor>
    <text evidence="8">Binds 2 [4Fe-4S] clusters. One cluster is coordinated with 3 cysteines and an exchangeable S-adenosyl-L-methionine.</text>
</comment>
<dbReference type="Pfam" id="PF04055">
    <property type="entry name" value="Radical_SAM"/>
    <property type="match status" value="1"/>
</dbReference>
<evidence type="ECO:0000313" key="13">
    <source>
        <dbReference type="Proteomes" id="UP000192418"/>
    </source>
</evidence>
<evidence type="ECO:0000259" key="11">
    <source>
        <dbReference type="PROSITE" id="PS51918"/>
    </source>
</evidence>
<keyword evidence="3 8" id="KW-0808">Transferase</keyword>
<dbReference type="SFLD" id="SFLDG01082">
    <property type="entry name" value="B12-binding_domain_containing"/>
    <property type="match status" value="1"/>
</dbReference>
<dbReference type="EMBL" id="FWXY01000021">
    <property type="protein sequence ID" value="SMD01976.1"/>
    <property type="molecule type" value="Genomic_DNA"/>
</dbReference>
<dbReference type="SFLD" id="SFLDF00274">
    <property type="entry name" value="ribosomal_protein_S12_methylth"/>
    <property type="match status" value="1"/>
</dbReference>
<dbReference type="Pfam" id="PF18693">
    <property type="entry name" value="TRAM_2"/>
    <property type="match status" value="1"/>
</dbReference>
<reference evidence="12 13" key="1">
    <citation type="submission" date="2017-04" db="EMBL/GenBank/DDBJ databases">
        <authorList>
            <person name="Afonso C.L."/>
            <person name="Miller P.J."/>
            <person name="Scott M.A."/>
            <person name="Spackman E."/>
            <person name="Goraichik I."/>
            <person name="Dimitrov K.M."/>
            <person name="Suarez D.L."/>
            <person name="Swayne D.E."/>
        </authorList>
    </citation>
    <scope>NUCLEOTIDE SEQUENCE [LARGE SCALE GENOMIC DNA]</scope>
    <source>
        <strain evidence="12 13">DSM 3385</strain>
    </source>
</reference>
<dbReference type="GO" id="GO:0103039">
    <property type="term" value="F:protein methylthiotransferase activity"/>
    <property type="evidence" value="ECO:0007669"/>
    <property type="project" value="UniProtKB-EC"/>
</dbReference>
<dbReference type="InterPro" id="IPR005839">
    <property type="entry name" value="Methylthiotransferase"/>
</dbReference>
<gene>
    <name evidence="8" type="primary">rimO</name>
    <name evidence="12" type="ORF">SAMN02746065_12155</name>
</gene>
<dbReference type="Gene3D" id="3.80.30.20">
    <property type="entry name" value="tm_1862 like domain"/>
    <property type="match status" value="1"/>
</dbReference>
<dbReference type="InterPro" id="IPR002792">
    <property type="entry name" value="TRAM_dom"/>
</dbReference>
<keyword evidence="4 8" id="KW-0949">S-adenosyl-L-methionine</keyword>
<dbReference type="HAMAP" id="MF_01865">
    <property type="entry name" value="MTTase_RimO"/>
    <property type="match status" value="1"/>
</dbReference>
<feature type="binding site" evidence="8">
    <location>
        <position position="10"/>
    </location>
    <ligand>
        <name>[4Fe-4S] cluster</name>
        <dbReference type="ChEBI" id="CHEBI:49883"/>
        <label>1</label>
    </ligand>
</feature>
<proteinExistence type="inferred from homology"/>
<evidence type="ECO:0000256" key="4">
    <source>
        <dbReference type="ARBA" id="ARBA00022691"/>
    </source>
</evidence>
<dbReference type="CDD" id="cd01335">
    <property type="entry name" value="Radical_SAM"/>
    <property type="match status" value="1"/>
</dbReference>
<evidence type="ECO:0000256" key="7">
    <source>
        <dbReference type="ARBA" id="ARBA00023014"/>
    </source>
</evidence>
<dbReference type="PANTHER" id="PTHR43837:SF1">
    <property type="entry name" value="RIBOSOMAL PROTEIN US12 METHYLTHIOTRANSFERASE RIMO"/>
    <property type="match status" value="1"/>
</dbReference>
<dbReference type="InterPro" id="IPR023404">
    <property type="entry name" value="rSAM_horseshoe"/>
</dbReference>
<keyword evidence="7 8" id="KW-0411">Iron-sulfur</keyword>
<dbReference type="SUPFAM" id="SSF102114">
    <property type="entry name" value="Radical SAM enzymes"/>
    <property type="match status" value="1"/>
</dbReference>
<comment type="function">
    <text evidence="8">Catalyzes the methylthiolation of an aspartic acid residue of ribosomal protein uS12.</text>
</comment>
<dbReference type="NCBIfam" id="TIGR00089">
    <property type="entry name" value="MiaB/RimO family radical SAM methylthiotransferase"/>
    <property type="match status" value="1"/>
</dbReference>
<evidence type="ECO:0000313" key="12">
    <source>
        <dbReference type="EMBL" id="SMD01976.1"/>
    </source>
</evidence>
<dbReference type="RefSeq" id="WP_084071102.1">
    <property type="nucleotide sequence ID" value="NZ_FWXY01000021.1"/>
</dbReference>
<organism evidence="12 13">
    <name type="scientific">Desulfocicer vacuolatum DSM 3385</name>
    <dbReference type="NCBI Taxonomy" id="1121400"/>
    <lineage>
        <taxon>Bacteria</taxon>
        <taxon>Pseudomonadati</taxon>
        <taxon>Thermodesulfobacteriota</taxon>
        <taxon>Desulfobacteria</taxon>
        <taxon>Desulfobacterales</taxon>
        <taxon>Desulfobacteraceae</taxon>
        <taxon>Desulfocicer</taxon>
    </lineage>
</organism>
<evidence type="ECO:0000256" key="8">
    <source>
        <dbReference type="HAMAP-Rule" id="MF_01865"/>
    </source>
</evidence>
<evidence type="ECO:0000256" key="1">
    <source>
        <dbReference type="ARBA" id="ARBA00022485"/>
    </source>
</evidence>
<dbReference type="Gene3D" id="2.40.50.140">
    <property type="entry name" value="Nucleic acid-binding proteins"/>
    <property type="match status" value="1"/>
</dbReference>
<dbReference type="PROSITE" id="PS51918">
    <property type="entry name" value="RADICAL_SAM"/>
    <property type="match status" value="1"/>
</dbReference>
<keyword evidence="13" id="KW-1185">Reference proteome</keyword>
<dbReference type="InterPro" id="IPR005840">
    <property type="entry name" value="Ribosomal_uS12_MeSTrfase_RimO"/>
</dbReference>
<comment type="similarity">
    <text evidence="8">Belongs to the methylthiotransferase family. RimO subfamily.</text>
</comment>
<feature type="domain" description="MTTase N-terminal" evidence="10">
    <location>
        <begin position="1"/>
        <end position="118"/>
    </location>
</feature>
<dbReference type="FunFam" id="3.80.30.20:FF:000001">
    <property type="entry name" value="tRNA-2-methylthio-N(6)-dimethylallyladenosine synthase 2"/>
    <property type="match status" value="1"/>
</dbReference>
<dbReference type="PANTHER" id="PTHR43837">
    <property type="entry name" value="RIBOSOMAL PROTEIN S12 METHYLTHIOTRANSFERASE RIMO"/>
    <property type="match status" value="1"/>
</dbReference>
<dbReference type="SFLD" id="SFLDS00029">
    <property type="entry name" value="Radical_SAM"/>
    <property type="match status" value="1"/>
</dbReference>
<feature type="binding site" evidence="8">
    <location>
        <position position="80"/>
    </location>
    <ligand>
        <name>[4Fe-4S] cluster</name>
        <dbReference type="ChEBI" id="CHEBI:49883"/>
        <label>1</label>
    </ligand>
</feature>
<dbReference type="InterPro" id="IPR006638">
    <property type="entry name" value="Elp3/MiaA/NifB-like_rSAM"/>
</dbReference>
<keyword evidence="6 8" id="KW-0408">Iron</keyword>
<dbReference type="GO" id="GO:0006400">
    <property type="term" value="P:tRNA modification"/>
    <property type="evidence" value="ECO:0007669"/>
    <property type="project" value="InterPro"/>
</dbReference>
<dbReference type="OrthoDB" id="9805215at2"/>
<comment type="subcellular location">
    <subcellularLocation>
        <location evidence="8">Cytoplasm</location>
    </subcellularLocation>
</comment>
<dbReference type="EC" id="2.8.4.4" evidence="8"/>
<dbReference type="InterPro" id="IPR007197">
    <property type="entry name" value="rSAM"/>
</dbReference>
<dbReference type="STRING" id="1121400.SAMN02746065_12155"/>
<feature type="binding site" evidence="8">
    <location>
        <position position="155"/>
    </location>
    <ligand>
        <name>[4Fe-4S] cluster</name>
        <dbReference type="ChEBI" id="CHEBI:49883"/>
        <label>2</label>
        <note>4Fe-4S-S-AdoMet</note>
    </ligand>
</feature>
<dbReference type="InterPro" id="IPR020612">
    <property type="entry name" value="Methylthiotransferase_CS"/>
</dbReference>
<evidence type="ECO:0000256" key="6">
    <source>
        <dbReference type="ARBA" id="ARBA00023004"/>
    </source>
</evidence>
<evidence type="ECO:0000259" key="9">
    <source>
        <dbReference type="PROSITE" id="PS50926"/>
    </source>
</evidence>
<dbReference type="GO" id="GO:0051539">
    <property type="term" value="F:4 iron, 4 sulfur cluster binding"/>
    <property type="evidence" value="ECO:0007669"/>
    <property type="project" value="UniProtKB-UniRule"/>
</dbReference>
<evidence type="ECO:0000256" key="2">
    <source>
        <dbReference type="ARBA" id="ARBA00022490"/>
    </source>
</evidence>
<feature type="binding site" evidence="8">
    <location>
        <position position="162"/>
    </location>
    <ligand>
        <name>[4Fe-4S] cluster</name>
        <dbReference type="ChEBI" id="CHEBI:49883"/>
        <label>2</label>
        <note>4Fe-4S-S-AdoMet</note>
    </ligand>
</feature>
<dbReference type="SFLD" id="SFLDG01061">
    <property type="entry name" value="methylthiotransferase"/>
    <property type="match status" value="1"/>
</dbReference>
<dbReference type="InterPro" id="IPR038135">
    <property type="entry name" value="Methylthiotransferase_N_sf"/>
</dbReference>
<dbReference type="Pfam" id="PF00919">
    <property type="entry name" value="UPF0004"/>
    <property type="match status" value="1"/>
</dbReference>
<accession>A0A1W2DY47</accession>
<dbReference type="Proteomes" id="UP000192418">
    <property type="component" value="Unassembled WGS sequence"/>
</dbReference>
<dbReference type="InterPro" id="IPR012340">
    <property type="entry name" value="NA-bd_OB-fold"/>
</dbReference>
<protein>
    <recommendedName>
        <fullName evidence="8">Ribosomal protein uS12 methylthiotransferase RimO</fullName>
        <shortName evidence="8">uS12 MTTase</shortName>
        <shortName evidence="8">uS12 methylthiotransferase</shortName>
        <ecNumber evidence="8">2.8.4.4</ecNumber>
    </recommendedName>
    <alternativeName>
        <fullName evidence="8">Ribosomal protein uS12 (aspartate-C(3))-methylthiotransferase</fullName>
    </alternativeName>
    <alternativeName>
        <fullName evidence="8">Ribosome maturation factor RimO</fullName>
    </alternativeName>
</protein>
<dbReference type="GO" id="GO:0005840">
    <property type="term" value="C:ribosome"/>
    <property type="evidence" value="ECO:0007669"/>
    <property type="project" value="UniProtKB-KW"/>
</dbReference>
<keyword evidence="1 8" id="KW-0004">4Fe-4S</keyword>
<feature type="binding site" evidence="8">
    <location>
        <position position="159"/>
    </location>
    <ligand>
        <name>[4Fe-4S] cluster</name>
        <dbReference type="ChEBI" id="CHEBI:49883"/>
        <label>2</label>
        <note>4Fe-4S-S-AdoMet</note>
    </ligand>
</feature>
<dbReference type="NCBIfam" id="TIGR01125">
    <property type="entry name" value="30S ribosomal protein S12 methylthiotransferase RimO"/>
    <property type="match status" value="1"/>
</dbReference>
<sequence>MIIYLETLGCCRNQVDSEVMLGRLASRGHDITSDPSGAEVIIVNTCGFIAAASAEAIDTILDMAQYKKEGSCRRLVVTGCLPERFRDDTLTDALPEVDAFLGTGACDAIVEAVEDSSKSVLTLLPDPCARELQGLPLPRKITQDYMAYVKVSEGCNRKCTYCIIPTLRGIQRSRPVDSVVKETATLVSQGVNEIVLVGENTTDYGLDFTPPVPLSHLLSAVSQKVAGIEKKHPTWIRLLYTHPSSIDKSVIKAIAENKNICSYYDIPVQHADSRTLKRMGRNYTMEDLYTLFETIRSMDPRAVLRTTLITGFPGETESEFNTLMKFVEDIQFDHLGVFPYSDSEDIASHHLKNHVPEHIREERHDTVMARQAEISETINQKYLGKTIPVLVEENPDDGIYLGRTQFQAPEVDGITFIYGSGLEIGTFADVKITETHEYDLSGENI</sequence>
<keyword evidence="12" id="KW-0689">Ribosomal protein</keyword>
<dbReference type="AlphaFoldDB" id="A0A1W2DY47"/>
<evidence type="ECO:0000256" key="3">
    <source>
        <dbReference type="ARBA" id="ARBA00022679"/>
    </source>
</evidence>
<dbReference type="GO" id="GO:0035599">
    <property type="term" value="F:aspartic acid methylthiotransferase activity"/>
    <property type="evidence" value="ECO:0007669"/>
    <property type="project" value="TreeGrafter"/>
</dbReference>
<comment type="catalytic activity">
    <reaction evidence="8">
        <text>L-aspartate(89)-[ribosomal protein uS12]-hydrogen + (sulfur carrier)-SH + AH2 + 2 S-adenosyl-L-methionine = 3-methylsulfanyl-L-aspartate(89)-[ribosomal protein uS12]-hydrogen + (sulfur carrier)-H + 5'-deoxyadenosine + L-methionine + A + S-adenosyl-L-homocysteine + 2 H(+)</text>
        <dbReference type="Rhea" id="RHEA:37087"/>
        <dbReference type="Rhea" id="RHEA-COMP:10460"/>
        <dbReference type="Rhea" id="RHEA-COMP:10461"/>
        <dbReference type="Rhea" id="RHEA-COMP:14737"/>
        <dbReference type="Rhea" id="RHEA-COMP:14739"/>
        <dbReference type="ChEBI" id="CHEBI:13193"/>
        <dbReference type="ChEBI" id="CHEBI:15378"/>
        <dbReference type="ChEBI" id="CHEBI:17319"/>
        <dbReference type="ChEBI" id="CHEBI:17499"/>
        <dbReference type="ChEBI" id="CHEBI:29917"/>
        <dbReference type="ChEBI" id="CHEBI:29961"/>
        <dbReference type="ChEBI" id="CHEBI:57844"/>
        <dbReference type="ChEBI" id="CHEBI:57856"/>
        <dbReference type="ChEBI" id="CHEBI:59789"/>
        <dbReference type="ChEBI" id="CHEBI:64428"/>
        <dbReference type="ChEBI" id="CHEBI:73599"/>
        <dbReference type="EC" id="2.8.4.4"/>
    </reaction>
</comment>
<dbReference type="SMART" id="SM00729">
    <property type="entry name" value="Elp3"/>
    <property type="match status" value="1"/>
</dbReference>
<feature type="binding site" evidence="8">
    <location>
        <position position="46"/>
    </location>
    <ligand>
        <name>[4Fe-4S] cluster</name>
        <dbReference type="ChEBI" id="CHEBI:49883"/>
        <label>1</label>
    </ligand>
</feature>
<name>A0A1W2DY47_9BACT</name>
<keyword evidence="2 8" id="KW-0963">Cytoplasm</keyword>
<dbReference type="InterPro" id="IPR058240">
    <property type="entry name" value="rSAM_sf"/>
</dbReference>
<keyword evidence="12" id="KW-0687">Ribonucleoprotein</keyword>
<dbReference type="GO" id="GO:0005829">
    <property type="term" value="C:cytosol"/>
    <property type="evidence" value="ECO:0007669"/>
    <property type="project" value="TreeGrafter"/>
</dbReference>
<keyword evidence="5 8" id="KW-0479">Metal-binding</keyword>
<dbReference type="Gene3D" id="3.40.50.12160">
    <property type="entry name" value="Methylthiotransferase, N-terminal domain"/>
    <property type="match status" value="1"/>
</dbReference>
<dbReference type="PROSITE" id="PS01278">
    <property type="entry name" value="MTTASE_RADICAL"/>
    <property type="match status" value="1"/>
</dbReference>
<feature type="domain" description="Radical SAM core" evidence="11">
    <location>
        <begin position="141"/>
        <end position="379"/>
    </location>
</feature>
<dbReference type="InterPro" id="IPR013848">
    <property type="entry name" value="Methylthiotransferase_N"/>
</dbReference>
<feature type="domain" description="TRAM" evidence="9">
    <location>
        <begin position="380"/>
        <end position="445"/>
    </location>
</feature>
<dbReference type="PROSITE" id="PS51449">
    <property type="entry name" value="MTTASE_N"/>
    <property type="match status" value="1"/>
</dbReference>
<dbReference type="GO" id="GO:0046872">
    <property type="term" value="F:metal ion binding"/>
    <property type="evidence" value="ECO:0007669"/>
    <property type="project" value="UniProtKB-KW"/>
</dbReference>
<evidence type="ECO:0000256" key="5">
    <source>
        <dbReference type="ARBA" id="ARBA00022723"/>
    </source>
</evidence>
<dbReference type="PROSITE" id="PS50926">
    <property type="entry name" value="TRAM"/>
    <property type="match status" value="1"/>
</dbReference>